<dbReference type="InterPro" id="IPR036424">
    <property type="entry name" value="UPP_synth-like_sf"/>
</dbReference>
<dbReference type="EC" id="2.5.1.-" evidence="3"/>
<feature type="binding site" evidence="3">
    <location>
        <position position="16"/>
    </location>
    <ligand>
        <name>Mg(2+)</name>
        <dbReference type="ChEBI" id="CHEBI:18420"/>
    </ligand>
</feature>
<dbReference type="Gene3D" id="3.40.1180.10">
    <property type="entry name" value="Decaprenyl diphosphate synthase-like"/>
    <property type="match status" value="1"/>
</dbReference>
<comment type="caution">
    <text evidence="3">Lacks conserved residue(s) required for the propagation of feature annotation.</text>
</comment>
<dbReference type="CDD" id="cd00475">
    <property type="entry name" value="Cis_IPPS"/>
    <property type="match status" value="1"/>
</dbReference>
<feature type="binding site" evidence="3">
    <location>
        <position position="186"/>
    </location>
    <ligand>
        <name>substrate</name>
    </ligand>
</feature>
<feature type="binding site" evidence="3">
    <location>
        <begin position="61"/>
        <end position="63"/>
    </location>
    <ligand>
        <name>substrate</name>
    </ligand>
</feature>
<dbReference type="GO" id="GO:0000287">
    <property type="term" value="F:magnesium ion binding"/>
    <property type="evidence" value="ECO:0007669"/>
    <property type="project" value="UniProtKB-UniRule"/>
</dbReference>
<dbReference type="GO" id="GO:0016094">
    <property type="term" value="P:polyprenol biosynthetic process"/>
    <property type="evidence" value="ECO:0007669"/>
    <property type="project" value="TreeGrafter"/>
</dbReference>
<feature type="binding site" evidence="3">
    <location>
        <position position="21"/>
    </location>
    <ligand>
        <name>substrate</name>
    </ligand>
</feature>
<dbReference type="InterPro" id="IPR001441">
    <property type="entry name" value="UPP_synth-like"/>
</dbReference>
<evidence type="ECO:0000256" key="3">
    <source>
        <dbReference type="HAMAP-Rule" id="MF_01139"/>
    </source>
</evidence>
<comment type="caution">
    <text evidence="4">The sequence shown here is derived from an EMBL/GenBank/DDBJ whole genome shotgun (WGS) entry which is preliminary data.</text>
</comment>
<evidence type="ECO:0000313" key="4">
    <source>
        <dbReference type="EMBL" id="OGZ35770.1"/>
    </source>
</evidence>
<name>A0A1G2FDN6_9BACT</name>
<keyword evidence="3" id="KW-0460">Magnesium</keyword>
<dbReference type="NCBIfam" id="TIGR00055">
    <property type="entry name" value="uppS"/>
    <property type="match status" value="1"/>
</dbReference>
<dbReference type="GO" id="GO:0045547">
    <property type="term" value="F:ditrans,polycis-polyprenyl diphosphate synthase [(2E,6E)-farnesyl diphosphate specific] activity"/>
    <property type="evidence" value="ECO:0007669"/>
    <property type="project" value="TreeGrafter"/>
</dbReference>
<dbReference type="PANTHER" id="PTHR10291:SF43">
    <property type="entry name" value="DEHYDRODOLICHYL DIPHOSPHATE SYNTHASE COMPLEX SUBUNIT DHDDS"/>
    <property type="match status" value="1"/>
</dbReference>
<keyword evidence="1 3" id="KW-0808">Transferase</keyword>
<proteinExistence type="inferred from homology"/>
<dbReference type="HAMAP" id="MF_01139">
    <property type="entry name" value="ISPT"/>
    <property type="match status" value="1"/>
</dbReference>
<gene>
    <name evidence="4" type="ORF">A2815_01410</name>
</gene>
<keyword evidence="3" id="KW-0479">Metal-binding</keyword>
<evidence type="ECO:0000256" key="1">
    <source>
        <dbReference type="ARBA" id="ARBA00022679"/>
    </source>
</evidence>
<protein>
    <recommendedName>
        <fullName evidence="3">Isoprenyl transferase</fullName>
        <ecNumber evidence="3">2.5.1.-</ecNumber>
    </recommendedName>
</protein>
<feature type="active site" description="Proton acceptor" evidence="3">
    <location>
        <position position="64"/>
    </location>
</feature>
<dbReference type="Proteomes" id="UP000176974">
    <property type="component" value="Unassembled WGS sequence"/>
</dbReference>
<comment type="similarity">
    <text evidence="2">Belongs to the UPP synthase family. Z-FPP synthase subfamily.</text>
</comment>
<accession>A0A1G2FDN6</accession>
<organism evidence="4 5">
    <name type="scientific">Candidatus Portnoybacteria bacterium RIFCSPHIGHO2_01_FULL_40_12b</name>
    <dbReference type="NCBI Taxonomy" id="1801994"/>
    <lineage>
        <taxon>Bacteria</taxon>
        <taxon>Candidatus Portnoyibacteriota</taxon>
    </lineage>
</organism>
<dbReference type="SUPFAM" id="SSF64005">
    <property type="entry name" value="Undecaprenyl diphosphate synthase"/>
    <property type="match status" value="1"/>
</dbReference>
<sequence length="240" mass="28315">MEKIENFPQHIVIIPDGNRRWAKKRGLHSWLGHRAGVKSLEKILQVVRDSGLPCFSFWGASKDNVSKRPKQEVRFLLELFRMNFARLIKDKDIYRLKVKVNIFGAWPELFPPRIKKPMEAIIEATKDHNQRLLNFFIAYNGTDEMMHAIKKISLLSKKQKDLKITEQLIKNSLWTKDLPPVDLIIRTGLENDPHNSAGFMMWDSANSQLYFTNTYWPDFTQREFLEAVENYNQRERRLGK</sequence>
<reference evidence="4 5" key="1">
    <citation type="journal article" date="2016" name="Nat. Commun.">
        <title>Thousands of microbial genomes shed light on interconnected biogeochemical processes in an aquifer system.</title>
        <authorList>
            <person name="Anantharaman K."/>
            <person name="Brown C.T."/>
            <person name="Hug L.A."/>
            <person name="Sharon I."/>
            <person name="Castelle C.J."/>
            <person name="Probst A.J."/>
            <person name="Thomas B.C."/>
            <person name="Singh A."/>
            <person name="Wilkins M.J."/>
            <person name="Karaoz U."/>
            <person name="Brodie E.L."/>
            <person name="Williams K.H."/>
            <person name="Hubbard S.S."/>
            <person name="Banfield J.F."/>
        </authorList>
    </citation>
    <scope>NUCLEOTIDE SEQUENCE [LARGE SCALE GENOMIC DNA]</scope>
</reference>
<feature type="binding site" evidence="3">
    <location>
        <position position="33"/>
    </location>
    <ligand>
        <name>substrate</name>
    </ligand>
</feature>
<dbReference type="PANTHER" id="PTHR10291">
    <property type="entry name" value="DEHYDRODOLICHYL DIPHOSPHATE SYNTHASE FAMILY MEMBER"/>
    <property type="match status" value="1"/>
</dbReference>
<evidence type="ECO:0000256" key="2">
    <source>
        <dbReference type="ARBA" id="ARBA00038453"/>
    </source>
</evidence>
<evidence type="ECO:0000313" key="5">
    <source>
        <dbReference type="Proteomes" id="UP000176974"/>
    </source>
</evidence>
<comment type="subunit">
    <text evidence="3">Homodimer.</text>
</comment>
<comment type="cofactor">
    <cofactor evidence="3">
        <name>Mg(2+)</name>
        <dbReference type="ChEBI" id="CHEBI:18420"/>
    </cofactor>
    <text evidence="3">Binds 2 magnesium ions per subunit.</text>
</comment>
<dbReference type="AlphaFoldDB" id="A0A1G2FDN6"/>
<comment type="function">
    <text evidence="3">Catalyzes the condensation of isopentenyl diphosphate (IPP) with allylic pyrophosphates generating different type of terpenoids.</text>
</comment>
<feature type="binding site" evidence="3">
    <location>
        <position position="68"/>
    </location>
    <ligand>
        <name>substrate</name>
    </ligand>
</feature>
<feature type="active site" evidence="3">
    <location>
        <position position="16"/>
    </location>
</feature>
<dbReference type="EMBL" id="MHMY01000007">
    <property type="protein sequence ID" value="OGZ35770.1"/>
    <property type="molecule type" value="Genomic_DNA"/>
</dbReference>
<feature type="binding site" evidence="3">
    <location>
        <begin position="17"/>
        <end position="20"/>
    </location>
    <ligand>
        <name>substrate</name>
    </ligand>
</feature>
<dbReference type="Pfam" id="PF01255">
    <property type="entry name" value="Prenyltransf"/>
    <property type="match status" value="1"/>
</dbReference>